<protein>
    <submittedName>
        <fullName evidence="7">Benzaldehyde dehydrogenase</fullName>
    </submittedName>
</protein>
<dbReference type="InterPro" id="IPR029510">
    <property type="entry name" value="Ald_DH_CS_GLU"/>
</dbReference>
<dbReference type="InterPro" id="IPR016162">
    <property type="entry name" value="Ald_DH_N"/>
</dbReference>
<dbReference type="AlphaFoldDB" id="A0A944DE48"/>
<evidence type="ECO:0000313" key="8">
    <source>
        <dbReference type="Proteomes" id="UP000694660"/>
    </source>
</evidence>
<reference evidence="8" key="1">
    <citation type="journal article" date="2022" name="ISME J.">
        <title>Genetic and phylogenetic analysis of dissimilatory iodate-reducing bacteria identifies potential niches across the world's oceans.</title>
        <authorList>
            <person name="Reyes-Umana V."/>
            <person name="Henning Z."/>
            <person name="Lee K."/>
            <person name="Barnum T.P."/>
            <person name="Coates J.D."/>
        </authorList>
    </citation>
    <scope>NUCLEOTIDE SEQUENCE [LARGE SCALE GENOMIC DNA]</scope>
    <source>
        <strain evidence="8">IR12</strain>
    </source>
</reference>
<proteinExistence type="inferred from homology"/>
<dbReference type="SUPFAM" id="SSF53720">
    <property type="entry name" value="ALDH-like"/>
    <property type="match status" value="1"/>
</dbReference>
<evidence type="ECO:0000259" key="6">
    <source>
        <dbReference type="Pfam" id="PF00171"/>
    </source>
</evidence>
<feature type="active site" evidence="4">
    <location>
        <position position="253"/>
    </location>
</feature>
<dbReference type="GO" id="GO:0016620">
    <property type="term" value="F:oxidoreductase activity, acting on the aldehyde or oxo group of donors, NAD or NADP as acceptor"/>
    <property type="evidence" value="ECO:0007669"/>
    <property type="project" value="InterPro"/>
</dbReference>
<dbReference type="PROSITE" id="PS00687">
    <property type="entry name" value="ALDEHYDE_DEHYDR_GLU"/>
    <property type="match status" value="1"/>
</dbReference>
<accession>A0A944DE48</accession>
<dbReference type="PANTHER" id="PTHR42986">
    <property type="entry name" value="BENZALDEHYDE DEHYDROGENASE YFMT"/>
    <property type="match status" value="1"/>
</dbReference>
<gene>
    <name evidence="7" type="ORF">I8J34_21875</name>
</gene>
<dbReference type="Pfam" id="PF00171">
    <property type="entry name" value="Aldedh"/>
    <property type="match status" value="1"/>
</dbReference>
<dbReference type="InterPro" id="IPR016161">
    <property type="entry name" value="Ald_DH/histidinol_DH"/>
</dbReference>
<keyword evidence="2 5" id="KW-0560">Oxidoreductase</keyword>
<evidence type="ECO:0000256" key="3">
    <source>
        <dbReference type="ARBA" id="ARBA00023027"/>
    </source>
</evidence>
<comment type="similarity">
    <text evidence="1 5">Belongs to the aldehyde dehydrogenase family.</text>
</comment>
<organism evidence="7 8">
    <name type="scientific">Denitromonas iodatirespirans</name>
    <dbReference type="NCBI Taxonomy" id="2795389"/>
    <lineage>
        <taxon>Bacteria</taxon>
        <taxon>Pseudomonadati</taxon>
        <taxon>Pseudomonadota</taxon>
        <taxon>Betaproteobacteria</taxon>
        <taxon>Rhodocyclales</taxon>
        <taxon>Zoogloeaceae</taxon>
        <taxon>Denitromonas</taxon>
    </lineage>
</organism>
<dbReference type="CDD" id="cd07152">
    <property type="entry name" value="ALDH_BenzADH"/>
    <property type="match status" value="1"/>
</dbReference>
<name>A0A944DE48_DENI1</name>
<dbReference type="FunFam" id="3.40.309.10:FF:000009">
    <property type="entry name" value="Aldehyde dehydrogenase A"/>
    <property type="match status" value="1"/>
</dbReference>
<dbReference type="EMBL" id="JAEKFT010000039">
    <property type="protein sequence ID" value="MBT0963837.1"/>
    <property type="molecule type" value="Genomic_DNA"/>
</dbReference>
<dbReference type="PANTHER" id="PTHR42986:SF1">
    <property type="entry name" value="BENZALDEHYDE DEHYDROGENASE YFMT"/>
    <property type="match status" value="1"/>
</dbReference>
<keyword evidence="8" id="KW-1185">Reference proteome</keyword>
<evidence type="ECO:0000256" key="4">
    <source>
        <dbReference type="PROSITE-ProRule" id="PRU10007"/>
    </source>
</evidence>
<keyword evidence="3" id="KW-0520">NAD</keyword>
<dbReference type="InterPro" id="IPR016163">
    <property type="entry name" value="Ald_DH_C"/>
</dbReference>
<comment type="caution">
    <text evidence="7">The sequence shown here is derived from an EMBL/GenBank/DDBJ whole genome shotgun (WGS) entry which is preliminary data.</text>
</comment>
<dbReference type="InterPro" id="IPR015590">
    <property type="entry name" value="Aldehyde_DH_dom"/>
</dbReference>
<evidence type="ECO:0000256" key="5">
    <source>
        <dbReference type="RuleBase" id="RU003345"/>
    </source>
</evidence>
<evidence type="ECO:0000313" key="7">
    <source>
        <dbReference type="EMBL" id="MBT0963837.1"/>
    </source>
</evidence>
<dbReference type="Proteomes" id="UP000694660">
    <property type="component" value="Unassembled WGS sequence"/>
</dbReference>
<dbReference type="Gene3D" id="3.40.605.10">
    <property type="entry name" value="Aldehyde Dehydrogenase, Chain A, domain 1"/>
    <property type="match status" value="1"/>
</dbReference>
<evidence type="ECO:0000256" key="1">
    <source>
        <dbReference type="ARBA" id="ARBA00009986"/>
    </source>
</evidence>
<feature type="domain" description="Aldehyde dehydrogenase" evidence="6">
    <location>
        <begin position="18"/>
        <end position="474"/>
    </location>
</feature>
<evidence type="ECO:0000256" key="2">
    <source>
        <dbReference type="ARBA" id="ARBA00023002"/>
    </source>
</evidence>
<dbReference type="FunFam" id="3.40.605.10:FF:000007">
    <property type="entry name" value="NAD/NADP-dependent betaine aldehyde dehydrogenase"/>
    <property type="match status" value="1"/>
</dbReference>
<dbReference type="Gene3D" id="3.40.309.10">
    <property type="entry name" value="Aldehyde Dehydrogenase, Chain A, domain 2"/>
    <property type="match status" value="1"/>
</dbReference>
<dbReference type="RefSeq" id="WP_214363764.1">
    <property type="nucleotide sequence ID" value="NZ_JAEKFT010000039.1"/>
</dbReference>
<sequence length="486" mass="51311">MTDKHQNRWAGKIFNGAWVAGRGAPAQAIEAATGTPLADLGTADAADVDASVAIARKAQGAWAATPFDQRAEILRRVAQLIKARAEEINHWNIRECGSIPPKAEWELQATYEQAQMAAAMPMQPIGAVYPSAMPGRTNTCQRVPVGVVGVIAPWNFPLLLGMRSVLPALAVGNTVVLKPDLQSAVCGGVLMAEIFEEAGLPAGVFHMLPGGPKTGAALVAHPEVDMISFTGSTRVGREIGQVCGGMLKKVALELGGNNPMVILDDADLDVAASCAAWGAFLHQGQICMQAGRHLVHRQVAEAYARRLAERAARLVVGDPASGPVHLGPLINRQQAERVEDIVNRSVAMGARVVTGGMRDGAFYPATVLTHVTPDMPAFTEEIFGPVAPITVFDSDDEAVALVNRSAYGLAAAVHSASVPRATALATRLRAGMIHVNDQTVNNEFHIPFGGMGASGTGGRFGGPANFDAFTQWQWLSVMPSGIEYPF</sequence>